<dbReference type="PANTHER" id="PTHR34039">
    <property type="entry name" value="UPF0102 PROTEIN YRAN"/>
    <property type="match status" value="1"/>
</dbReference>
<dbReference type="Proteomes" id="UP001645859">
    <property type="component" value="Unassembled WGS sequence"/>
</dbReference>
<dbReference type="Gene3D" id="3.40.1350.10">
    <property type="match status" value="1"/>
</dbReference>
<protein>
    <recommendedName>
        <fullName evidence="2">UPF0102 protein D3230_01520</fullName>
    </recommendedName>
</protein>
<dbReference type="SUPFAM" id="SSF52980">
    <property type="entry name" value="Restriction endonuclease-like"/>
    <property type="match status" value="1"/>
</dbReference>
<evidence type="ECO:0000256" key="2">
    <source>
        <dbReference type="HAMAP-Rule" id="MF_00048"/>
    </source>
</evidence>
<evidence type="ECO:0000256" key="1">
    <source>
        <dbReference type="ARBA" id="ARBA00006738"/>
    </source>
</evidence>
<accession>A0ABS1SDI1</accession>
<dbReference type="PANTHER" id="PTHR34039:SF1">
    <property type="entry name" value="UPF0102 PROTEIN YRAN"/>
    <property type="match status" value="1"/>
</dbReference>
<evidence type="ECO:0000313" key="3">
    <source>
        <dbReference type="EMBL" id="MBL3677986.1"/>
    </source>
</evidence>
<keyword evidence="4" id="KW-1185">Reference proteome</keyword>
<reference evidence="3 4" key="1">
    <citation type="submission" date="2018-09" db="EMBL/GenBank/DDBJ databases">
        <title>Comparative genomics of Leucobacter spp.</title>
        <authorList>
            <person name="Reis A.C."/>
            <person name="Kolvenbach B.A."/>
            <person name="Corvini P.F.X."/>
            <person name="Nunes O.C."/>
        </authorList>
    </citation>
    <scope>NUCLEOTIDE SEQUENCE [LARGE SCALE GENOMIC DNA]</scope>
    <source>
        <strain evidence="3 4">TAN 31504</strain>
    </source>
</reference>
<evidence type="ECO:0000313" key="4">
    <source>
        <dbReference type="Proteomes" id="UP001645859"/>
    </source>
</evidence>
<dbReference type="CDD" id="cd20736">
    <property type="entry name" value="PoNe_Nuclease"/>
    <property type="match status" value="1"/>
</dbReference>
<dbReference type="InterPro" id="IPR011856">
    <property type="entry name" value="tRNA_endonuc-like_dom_sf"/>
</dbReference>
<comment type="caution">
    <text evidence="3">The sequence shown here is derived from an EMBL/GenBank/DDBJ whole genome shotgun (WGS) entry which is preliminary data.</text>
</comment>
<dbReference type="Pfam" id="PF02021">
    <property type="entry name" value="UPF0102"/>
    <property type="match status" value="1"/>
</dbReference>
<name>A0ABS1SDI1_9MICO</name>
<dbReference type="InterPro" id="IPR011335">
    <property type="entry name" value="Restrct_endonuc-II-like"/>
</dbReference>
<dbReference type="InterPro" id="IPR003509">
    <property type="entry name" value="UPF0102_YraN-like"/>
</dbReference>
<comment type="similarity">
    <text evidence="1 2">Belongs to the UPF0102 family.</text>
</comment>
<dbReference type="HAMAP" id="MF_00048">
    <property type="entry name" value="UPF0102"/>
    <property type="match status" value="1"/>
</dbReference>
<gene>
    <name evidence="3" type="ORF">D3230_01520</name>
</gene>
<proteinExistence type="inferred from homology"/>
<sequence>MTHTPDHSPPLPAALASPNHVARPLTLAARGEALAAEYLAHQGFAILDRNWHSRYGEIDLLAREGSTVIAVEVKTRSGTGFGDPLTAITARKAARLRRLLFEWLRAQRVRSEHLRIDAVGIVLRPGRAPQIDHLRGIS</sequence>
<dbReference type="NCBIfam" id="NF009154">
    <property type="entry name" value="PRK12497.3-3"/>
    <property type="match status" value="1"/>
</dbReference>
<dbReference type="RefSeq" id="WP_202343234.1">
    <property type="nucleotide sequence ID" value="NZ_BAAAPI010000016.1"/>
</dbReference>
<dbReference type="EMBL" id="QYAC01000001">
    <property type="protein sequence ID" value="MBL3677986.1"/>
    <property type="molecule type" value="Genomic_DNA"/>
</dbReference>
<organism evidence="3 4">
    <name type="scientific">Leucobacter chromiireducens subsp. solipictus</name>
    <dbReference type="NCBI Taxonomy" id="398235"/>
    <lineage>
        <taxon>Bacteria</taxon>
        <taxon>Bacillati</taxon>
        <taxon>Actinomycetota</taxon>
        <taxon>Actinomycetes</taxon>
        <taxon>Micrococcales</taxon>
        <taxon>Microbacteriaceae</taxon>
        <taxon>Leucobacter</taxon>
    </lineage>
</organism>